<feature type="region of interest" description="Disordered" evidence="1">
    <location>
        <begin position="1"/>
        <end position="114"/>
    </location>
</feature>
<feature type="transmembrane region" description="Helical" evidence="2">
    <location>
        <begin position="165"/>
        <end position="191"/>
    </location>
</feature>
<accession>A0A2N9EUN7</accession>
<evidence type="ECO:0000256" key="1">
    <source>
        <dbReference type="SAM" id="MobiDB-lite"/>
    </source>
</evidence>
<dbReference type="AlphaFoldDB" id="A0A2N9EUN7"/>
<feature type="compositionally biased region" description="Basic and acidic residues" evidence="1">
    <location>
        <begin position="1"/>
        <end position="35"/>
    </location>
</feature>
<keyword evidence="2" id="KW-0812">Transmembrane</keyword>
<feature type="compositionally biased region" description="Polar residues" evidence="1">
    <location>
        <begin position="82"/>
        <end position="99"/>
    </location>
</feature>
<keyword evidence="2" id="KW-1133">Transmembrane helix</keyword>
<dbReference type="EMBL" id="OIVN01000335">
    <property type="protein sequence ID" value="SPC78545.1"/>
    <property type="molecule type" value="Genomic_DNA"/>
</dbReference>
<gene>
    <name evidence="3" type="ORF">FSB_LOCUS6427</name>
</gene>
<name>A0A2N9EUN7_FAGSY</name>
<sequence length="205" mass="22471">MEAQDGKDPRRAETRPTKGSNETHDGEGKQRERLGRNHLKILHLKTPPPKSPHNNAKSPKAPKLNRISKHNNLNHTQTQTNVINPQQIKSMDSSHSTNPKPKHNKPSTSLRNQTDTQLTNNNEAHFQPCGGNETHRLGGNLRRPLWVSSPQPFVGLCSPSPSPPFVGFFSAALCGSLLAFAVAALCGFLLCRRGSLLCPSWSSPS</sequence>
<evidence type="ECO:0000313" key="3">
    <source>
        <dbReference type="EMBL" id="SPC78545.1"/>
    </source>
</evidence>
<keyword evidence="2" id="KW-0472">Membrane</keyword>
<protein>
    <submittedName>
        <fullName evidence="3">Uncharacterized protein</fullName>
    </submittedName>
</protein>
<reference evidence="3" key="1">
    <citation type="submission" date="2018-02" db="EMBL/GenBank/DDBJ databases">
        <authorList>
            <person name="Cohen D.B."/>
            <person name="Kent A.D."/>
        </authorList>
    </citation>
    <scope>NUCLEOTIDE SEQUENCE</scope>
</reference>
<evidence type="ECO:0000256" key="2">
    <source>
        <dbReference type="SAM" id="Phobius"/>
    </source>
</evidence>
<organism evidence="3">
    <name type="scientific">Fagus sylvatica</name>
    <name type="common">Beechnut</name>
    <dbReference type="NCBI Taxonomy" id="28930"/>
    <lineage>
        <taxon>Eukaryota</taxon>
        <taxon>Viridiplantae</taxon>
        <taxon>Streptophyta</taxon>
        <taxon>Embryophyta</taxon>
        <taxon>Tracheophyta</taxon>
        <taxon>Spermatophyta</taxon>
        <taxon>Magnoliopsida</taxon>
        <taxon>eudicotyledons</taxon>
        <taxon>Gunneridae</taxon>
        <taxon>Pentapetalae</taxon>
        <taxon>rosids</taxon>
        <taxon>fabids</taxon>
        <taxon>Fagales</taxon>
        <taxon>Fagaceae</taxon>
        <taxon>Fagus</taxon>
    </lineage>
</organism>
<feature type="compositionally biased region" description="Low complexity" evidence="1">
    <location>
        <begin position="70"/>
        <end position="81"/>
    </location>
</feature>
<proteinExistence type="predicted"/>